<evidence type="ECO:0000256" key="1">
    <source>
        <dbReference type="ARBA" id="ARBA00022603"/>
    </source>
</evidence>
<organism evidence="6 7">
    <name type="scientific">Tsukamurella conjunctivitidis</name>
    <dbReference type="NCBI Taxonomy" id="2592068"/>
    <lineage>
        <taxon>Bacteria</taxon>
        <taxon>Bacillati</taxon>
        <taxon>Actinomycetota</taxon>
        <taxon>Actinomycetes</taxon>
        <taxon>Mycobacteriales</taxon>
        <taxon>Tsukamurellaceae</taxon>
        <taxon>Tsukamurella</taxon>
    </lineage>
</organism>
<evidence type="ECO:0000313" key="6">
    <source>
        <dbReference type="EMBL" id="TWS28546.1"/>
    </source>
</evidence>
<comment type="caution">
    <text evidence="6">The sequence shown here is derived from an EMBL/GenBank/DDBJ whole genome shotgun (WGS) entry which is preliminary data.</text>
</comment>
<dbReference type="Proteomes" id="UP000319375">
    <property type="component" value="Unassembled WGS sequence"/>
</dbReference>
<proteinExistence type="predicted"/>
<evidence type="ECO:0000259" key="5">
    <source>
        <dbReference type="Pfam" id="PF05175"/>
    </source>
</evidence>
<keyword evidence="3" id="KW-0949">S-adenosyl-L-methionine</keyword>
<dbReference type="GO" id="GO:0032259">
    <property type="term" value="P:methylation"/>
    <property type="evidence" value="ECO:0007669"/>
    <property type="project" value="UniProtKB-KW"/>
</dbReference>
<feature type="domain" description="Methyltransferase small" evidence="5">
    <location>
        <begin position="51"/>
        <end position="138"/>
    </location>
</feature>
<evidence type="ECO:0000256" key="4">
    <source>
        <dbReference type="SAM" id="MobiDB-lite"/>
    </source>
</evidence>
<evidence type="ECO:0000313" key="7">
    <source>
        <dbReference type="Proteomes" id="UP000319375"/>
    </source>
</evidence>
<dbReference type="SUPFAM" id="SSF53335">
    <property type="entry name" value="S-adenosyl-L-methionine-dependent methyltransferases"/>
    <property type="match status" value="1"/>
</dbReference>
<gene>
    <name evidence="6" type="ORF">FK530_13100</name>
</gene>
<dbReference type="InterPro" id="IPR029063">
    <property type="entry name" value="SAM-dependent_MTases_sf"/>
</dbReference>
<name>A0A5C5RZJ5_9ACTN</name>
<accession>A0A5C5RZJ5</accession>
<dbReference type="NCBIfam" id="TIGR00537">
    <property type="entry name" value="hemK_rel_arch"/>
    <property type="match status" value="1"/>
</dbReference>
<dbReference type="PANTHER" id="PTHR45875">
    <property type="entry name" value="METHYLTRANSFERASE N6AMT1"/>
    <property type="match status" value="1"/>
</dbReference>
<dbReference type="GO" id="GO:0008276">
    <property type="term" value="F:protein methyltransferase activity"/>
    <property type="evidence" value="ECO:0007669"/>
    <property type="project" value="TreeGrafter"/>
</dbReference>
<dbReference type="Gene3D" id="3.40.50.150">
    <property type="entry name" value="Vaccinia Virus protein VP39"/>
    <property type="match status" value="1"/>
</dbReference>
<dbReference type="CDD" id="cd02440">
    <property type="entry name" value="AdoMet_MTases"/>
    <property type="match status" value="1"/>
</dbReference>
<dbReference type="OrthoDB" id="8746524at2"/>
<dbReference type="InterPro" id="IPR007848">
    <property type="entry name" value="Small_mtfrase_dom"/>
</dbReference>
<evidence type="ECO:0000256" key="2">
    <source>
        <dbReference type="ARBA" id="ARBA00022679"/>
    </source>
</evidence>
<dbReference type="Pfam" id="PF05175">
    <property type="entry name" value="MTS"/>
    <property type="match status" value="1"/>
</dbReference>
<dbReference type="GO" id="GO:0008757">
    <property type="term" value="F:S-adenosylmethionine-dependent methyltransferase activity"/>
    <property type="evidence" value="ECO:0007669"/>
    <property type="project" value="TreeGrafter"/>
</dbReference>
<feature type="region of interest" description="Disordered" evidence="4">
    <location>
        <begin position="1"/>
        <end position="29"/>
    </location>
</feature>
<keyword evidence="1 6" id="KW-0489">Methyltransferase</keyword>
<evidence type="ECO:0000256" key="3">
    <source>
        <dbReference type="ARBA" id="ARBA00022691"/>
    </source>
</evidence>
<sequence length="258" mass="26448">MSSSTRSVLVTDRGGDGTPRAFGPGIPRSGPVEAVGSAAGPDDVYLPQADTLLLMEALGDLPVRGSRVLDLCTGTGVVAVEAAARGAHVTAIDSSPAAVRAARAVSTGAGVDVDVHLADVAEFSSTLAFDVITCNPPYVPTPVGAENLRGAAEGPVEAWNAGPDGRAVLDVVCGRFDDLLSPTGTALIVQSAFAGCDRTLAVLRESGFVADVVRRRAIPFGPVLLARRDLLRRAGAIPPDCRLEEIVVVRAHRPVGAS</sequence>
<dbReference type="PANTHER" id="PTHR45875:SF1">
    <property type="entry name" value="METHYLTRANSFERASE N6AMT1"/>
    <property type="match status" value="1"/>
</dbReference>
<dbReference type="InterPro" id="IPR004557">
    <property type="entry name" value="PrmC-related"/>
</dbReference>
<dbReference type="InterPro" id="IPR052190">
    <property type="entry name" value="Euk-Arch_PrmC-MTase"/>
</dbReference>
<keyword evidence="2 6" id="KW-0808">Transferase</keyword>
<dbReference type="AlphaFoldDB" id="A0A5C5RZJ5"/>
<dbReference type="EMBL" id="VIGX01000006">
    <property type="protein sequence ID" value="TWS28546.1"/>
    <property type="molecule type" value="Genomic_DNA"/>
</dbReference>
<dbReference type="GO" id="GO:0035657">
    <property type="term" value="C:eRF1 methyltransferase complex"/>
    <property type="evidence" value="ECO:0007669"/>
    <property type="project" value="TreeGrafter"/>
</dbReference>
<protein>
    <submittedName>
        <fullName evidence="6">Methyltransferase</fullName>
    </submittedName>
</protein>
<keyword evidence="7" id="KW-1185">Reference proteome</keyword>
<reference evidence="6 7" key="1">
    <citation type="submission" date="2019-06" db="EMBL/GenBank/DDBJ databases">
        <title>Tsukamurella conjunctivitidis sp. nov., Tsukamurella assacharolytica sp. nov. and Tsukamurella sputae sp. nov. isolated from patients with conjunctivitis, bacteraemia (lymphoma) and respiratory infection (sputum) in Hong Kong.</title>
        <authorList>
            <person name="Teng J.L.L."/>
            <person name="Lee H.H."/>
            <person name="Fong J.Y.H."/>
            <person name="Fok K.M.N."/>
            <person name="Lau S.K.P."/>
            <person name="Woo P.C.Y."/>
        </authorList>
    </citation>
    <scope>NUCLEOTIDE SEQUENCE [LARGE SCALE GENOMIC DNA]</scope>
    <source>
        <strain evidence="6 7">HKU72</strain>
    </source>
</reference>